<dbReference type="SUPFAM" id="SSF46689">
    <property type="entry name" value="Homeodomain-like"/>
    <property type="match status" value="1"/>
</dbReference>
<dbReference type="HOGENOM" id="CLU_388012_0_0_1"/>
<dbReference type="InterPro" id="IPR006076">
    <property type="entry name" value="FAD-dep_OxRdtase"/>
</dbReference>
<evidence type="ECO:0000259" key="2">
    <source>
        <dbReference type="Pfam" id="PF01266"/>
    </source>
</evidence>
<organism evidence="3">
    <name type="scientific">Oryza brachyantha</name>
    <name type="common">malo sina</name>
    <dbReference type="NCBI Taxonomy" id="4533"/>
    <lineage>
        <taxon>Eukaryota</taxon>
        <taxon>Viridiplantae</taxon>
        <taxon>Streptophyta</taxon>
        <taxon>Embryophyta</taxon>
        <taxon>Tracheophyta</taxon>
        <taxon>Spermatophyta</taxon>
        <taxon>Magnoliopsida</taxon>
        <taxon>Liliopsida</taxon>
        <taxon>Poales</taxon>
        <taxon>Poaceae</taxon>
        <taxon>BOP clade</taxon>
        <taxon>Oryzoideae</taxon>
        <taxon>Oryzeae</taxon>
        <taxon>Oryzinae</taxon>
        <taxon>Oryza</taxon>
    </lineage>
</organism>
<dbReference type="SUPFAM" id="SSF51971">
    <property type="entry name" value="Nucleotide-binding domain"/>
    <property type="match status" value="1"/>
</dbReference>
<dbReference type="InterPro" id="IPR036188">
    <property type="entry name" value="FAD/NAD-bd_sf"/>
</dbReference>
<reference evidence="3" key="2">
    <citation type="submission" date="2013-04" db="UniProtKB">
        <authorList>
            <consortium name="EnsemblPlants"/>
        </authorList>
    </citation>
    <scope>IDENTIFICATION</scope>
</reference>
<dbReference type="OMA" id="RSNCNFW"/>
<dbReference type="PANTHER" id="PTHR46993:SF6">
    <property type="entry name" value="MYB TRANSCRIPTION FACTOR"/>
    <property type="match status" value="1"/>
</dbReference>
<dbReference type="PANTHER" id="PTHR46993">
    <property type="entry name" value="MYB TRANSCRIPTION FACTOR"/>
    <property type="match status" value="1"/>
</dbReference>
<dbReference type="Gramene" id="OB06G14810.1">
    <property type="protein sequence ID" value="OB06G14810.1"/>
    <property type="gene ID" value="OB06G14810"/>
</dbReference>
<sequence>MPRLTAEDASLVLDHVAVLRGLWGDRAAAEERVRELLAAEWAAIGQSRLEEAAERIVGDGAIETWSAADEVTRAKYCVLAGEQRACEIQCKLGGPVFQGNQISTPEVHKVVDSLKSSCANLHSVVEDPLPAAKAVADEVLAARMDKAADLNAGEVSNQPVACDIAGPSAPTDNREAPKKGASPSLMDWNPTARTFLWEDSPEPEGSRSPIHRPHLPSPRRTTVSPLQPADNKAKRRKARKWCALEEETLRKGVEQYGNGNWKDILTNNADVFIGRKAEGHHIGLLRGLLDSGGGGRARPIRYAVLGAGFAGLSVAWHLLKHSSKDSRVRVDIYDENGVGGGASGVSGGLLHPYSPKGFPLHHHKHCKCRNILLQLKLLWRGGEFWKECMDLLRCAEQANGSDGASEDETLIWRRQFLCSLYTCLWIYITLLFKGNAQSCLQSCSLEVLDSDEAQCLVPGLRVPLNFAVYMPLALNINPKKYLQALFTACQNFSDEVSLSSSKWKECKLYKEHINDLQQLSGDYDSVIICLGGKASSLPELTNKLPLRTCRGVIAGFKLPSDTVEIYGSQSPSILSDAWLAFQGPRTVSIGSTWQWKSENYSTAVSNDEALTAMEELLPKASAVYPGITKWKFVQARAGIRAMPPLTANGSLPLLGCLNNVVGKRSNCNFWLVGGLGARGLLYHGLAGKLTAKAAISCDESLIPSEFTCWKKP</sequence>
<accession>J3MBT7</accession>
<dbReference type="AlphaFoldDB" id="J3MBT7"/>
<dbReference type="Proteomes" id="UP000006038">
    <property type="component" value="Chromosome 6"/>
</dbReference>
<dbReference type="Gene3D" id="3.50.50.60">
    <property type="entry name" value="FAD/NAD(P)-binding domain"/>
    <property type="match status" value="2"/>
</dbReference>
<feature type="region of interest" description="Disordered" evidence="1">
    <location>
        <begin position="164"/>
        <end position="237"/>
    </location>
</feature>
<dbReference type="Gene3D" id="1.10.10.60">
    <property type="entry name" value="Homeodomain-like"/>
    <property type="match status" value="1"/>
</dbReference>
<dbReference type="Gene3D" id="3.30.9.10">
    <property type="entry name" value="D-Amino Acid Oxidase, subunit A, domain 2"/>
    <property type="match status" value="1"/>
</dbReference>
<dbReference type="Pfam" id="PF01266">
    <property type="entry name" value="DAO"/>
    <property type="match status" value="1"/>
</dbReference>
<dbReference type="STRING" id="4533.J3MBT7"/>
<evidence type="ECO:0000256" key="1">
    <source>
        <dbReference type="SAM" id="MobiDB-lite"/>
    </source>
</evidence>
<reference evidence="3" key="1">
    <citation type="journal article" date="2013" name="Nat. Commun.">
        <title>Whole-genome sequencing of Oryza brachyantha reveals mechanisms underlying Oryza genome evolution.</title>
        <authorList>
            <person name="Chen J."/>
            <person name="Huang Q."/>
            <person name="Gao D."/>
            <person name="Wang J."/>
            <person name="Lang Y."/>
            <person name="Liu T."/>
            <person name="Li B."/>
            <person name="Bai Z."/>
            <person name="Luis Goicoechea J."/>
            <person name="Liang C."/>
            <person name="Chen C."/>
            <person name="Zhang W."/>
            <person name="Sun S."/>
            <person name="Liao Y."/>
            <person name="Zhang X."/>
            <person name="Yang L."/>
            <person name="Song C."/>
            <person name="Wang M."/>
            <person name="Shi J."/>
            <person name="Liu G."/>
            <person name="Liu J."/>
            <person name="Zhou H."/>
            <person name="Zhou W."/>
            <person name="Yu Q."/>
            <person name="An N."/>
            <person name="Chen Y."/>
            <person name="Cai Q."/>
            <person name="Wang B."/>
            <person name="Liu B."/>
            <person name="Min J."/>
            <person name="Huang Y."/>
            <person name="Wu H."/>
            <person name="Li Z."/>
            <person name="Zhang Y."/>
            <person name="Yin Y."/>
            <person name="Song W."/>
            <person name="Jiang J."/>
            <person name="Jackson S.A."/>
            <person name="Wing R.A."/>
            <person name="Wang J."/>
            <person name="Chen M."/>
        </authorList>
    </citation>
    <scope>NUCLEOTIDE SEQUENCE [LARGE SCALE GENOMIC DNA]</scope>
    <source>
        <strain evidence="3">cv. IRGC 101232</strain>
    </source>
</reference>
<dbReference type="InterPro" id="IPR009057">
    <property type="entry name" value="Homeodomain-like_sf"/>
</dbReference>
<proteinExistence type="predicted"/>
<evidence type="ECO:0000313" key="3">
    <source>
        <dbReference type="EnsemblPlants" id="OB06G14810.1"/>
    </source>
</evidence>
<evidence type="ECO:0000313" key="4">
    <source>
        <dbReference type="Proteomes" id="UP000006038"/>
    </source>
</evidence>
<name>J3MBT7_ORYBR</name>
<dbReference type="eggNOG" id="ENOG502QQBA">
    <property type="taxonomic scope" value="Eukaryota"/>
</dbReference>
<keyword evidence="4" id="KW-1185">Reference proteome</keyword>
<feature type="domain" description="FAD dependent oxidoreductase" evidence="2">
    <location>
        <begin position="302"/>
        <end position="692"/>
    </location>
</feature>
<dbReference type="CDD" id="cd11660">
    <property type="entry name" value="SANT_TRF"/>
    <property type="match status" value="1"/>
</dbReference>
<dbReference type="EnsemblPlants" id="OB06G14810.1">
    <property type="protein sequence ID" value="OB06G14810.1"/>
    <property type="gene ID" value="OB06G14810"/>
</dbReference>
<protein>
    <recommendedName>
        <fullName evidence="2">FAD dependent oxidoreductase domain-containing protein</fullName>
    </recommendedName>
</protein>